<evidence type="ECO:0000313" key="1">
    <source>
        <dbReference type="EMBL" id="KGN75628.1"/>
    </source>
</evidence>
<dbReference type="RefSeq" id="WP_036872803.1">
    <property type="nucleotide sequence ID" value="NZ_JRFA01000004.1"/>
</dbReference>
<reference evidence="1 2" key="1">
    <citation type="submission" date="2014-09" db="EMBL/GenBank/DDBJ databases">
        <title>Draft Genome Sequence of Porphyromonas macacae COT-192_OH2859.</title>
        <authorList>
            <person name="Wallis C."/>
            <person name="Deusch O."/>
            <person name="O'Flynn C."/>
            <person name="Davis I."/>
            <person name="Horsfall A."/>
            <person name="Kirkwood N."/>
            <person name="Harris S."/>
            <person name="Eisen J.A."/>
            <person name="Coil D.A."/>
            <person name="Darling A.E."/>
            <person name="Jospin G."/>
            <person name="Alexiev A."/>
        </authorList>
    </citation>
    <scope>NUCLEOTIDE SEQUENCE [LARGE SCALE GENOMIC DNA]</scope>
    <source>
        <strain evidence="2">COT-192 OH2859</strain>
    </source>
</reference>
<sequence length="221" mass="25543">MKKTFYLLCFLSLFLLFTGVLRGQNDSTTLKLIYLNRELSLLNDLNNIQYTGFECRDSLAKGKRFLLLLEEYRDGHKIFSDTASLNCKEEVIPMNVGGKTMNYLYNPCERMSFLEEADSFIVVLAGKLEGDRFKLLVSYPSMTMKKDLKGGSEYSLRSISCDADDNMRVPFNWLTPVFAYTPPFQTEQGMGSYCILGTEKVEDWYERFKVSHYYVISLLIE</sequence>
<gene>
    <name evidence="1" type="ORF">HQ47_01425</name>
</gene>
<proteinExistence type="predicted"/>
<evidence type="ECO:0000313" key="2">
    <source>
        <dbReference type="Proteomes" id="UP000030103"/>
    </source>
</evidence>
<comment type="caution">
    <text evidence="1">The sequence shown here is derived from an EMBL/GenBank/DDBJ whole genome shotgun (WGS) entry which is preliminary data.</text>
</comment>
<keyword evidence="2" id="KW-1185">Reference proteome</keyword>
<accession>A0A0A2E9Q0</accession>
<dbReference type="AlphaFoldDB" id="A0A0A2E9Q0"/>
<dbReference type="eggNOG" id="ENOG5031244">
    <property type="taxonomic scope" value="Bacteria"/>
</dbReference>
<evidence type="ECO:0008006" key="3">
    <source>
        <dbReference type="Google" id="ProtNLM"/>
    </source>
</evidence>
<name>A0A0A2E9Q0_9PORP</name>
<protein>
    <recommendedName>
        <fullName evidence="3">DUF5041 domain-containing protein</fullName>
    </recommendedName>
</protein>
<dbReference type="Proteomes" id="UP000030103">
    <property type="component" value="Unassembled WGS sequence"/>
</dbReference>
<dbReference type="EMBL" id="JRFA01000004">
    <property type="protein sequence ID" value="KGN75628.1"/>
    <property type="molecule type" value="Genomic_DNA"/>
</dbReference>
<dbReference type="OrthoDB" id="1098376at2"/>
<organism evidence="1 2">
    <name type="scientific">Porphyromonas macacae</name>
    <dbReference type="NCBI Taxonomy" id="28115"/>
    <lineage>
        <taxon>Bacteria</taxon>
        <taxon>Pseudomonadati</taxon>
        <taxon>Bacteroidota</taxon>
        <taxon>Bacteroidia</taxon>
        <taxon>Bacteroidales</taxon>
        <taxon>Porphyromonadaceae</taxon>
        <taxon>Porphyromonas</taxon>
    </lineage>
</organism>